<comment type="caution">
    <text evidence="7">The sequence shown here is derived from an EMBL/GenBank/DDBJ whole genome shotgun (WGS) entry which is preliminary data.</text>
</comment>
<evidence type="ECO:0000256" key="4">
    <source>
        <dbReference type="ARBA" id="ARBA00022842"/>
    </source>
</evidence>
<keyword evidence="2" id="KW-0479">Metal-binding</keyword>
<evidence type="ECO:0000313" key="7">
    <source>
        <dbReference type="EMBL" id="PKU26338.1"/>
    </source>
</evidence>
<keyword evidence="5" id="KW-0694">RNA-binding</keyword>
<dbReference type="InterPro" id="IPR019307">
    <property type="entry name" value="RNA-bd_AU-1/RNase_E/G"/>
</dbReference>
<dbReference type="GO" id="GO:0016787">
    <property type="term" value="F:hydrolase activity"/>
    <property type="evidence" value="ECO:0007669"/>
    <property type="project" value="UniProtKB-KW"/>
</dbReference>
<evidence type="ECO:0000256" key="3">
    <source>
        <dbReference type="ARBA" id="ARBA00022801"/>
    </source>
</evidence>
<dbReference type="Proteomes" id="UP000233293">
    <property type="component" value="Unassembled WGS sequence"/>
</dbReference>
<sequence>MGCCTGWGMPPVDEILFSRSPGESRFALMAGGVPVEFVIDRGAAGVGAFVLGRVLSVNRGLDAAFVDIGEPLPGFLASPGAAHGEGAVVLVQVTAASRGSKGAALSAQPSMQGSLLVYTPARPGLNLSRRIADDARREGLRTLLRGLLEPHEGLVVRTEAAEADEAALLAELTSLRGRWRSLSEQAAKAAAPARLLAVPPLAELLAAHPRVAALRVDDRAALAEAKALFPAAIHEEGVFDREAGEALDQALDPRVPLPGGGSLIIETTAAYVTVDIDSGGGAPLAANLAAVPEIARQLRLRGLAGHILIDIIPLKDRQAQARLLAALRKAVADDPTPTHVVGVTPLGSVEMTRERRRPSLAELLLDGGAPTRNAETLGLEGLRAALRAAFDRPQARIALAAAPGVAALLSRNHAALDDAARRLGRPLPVRAVPDVATYQIIEEP</sequence>
<feature type="domain" description="RNA-binding protein AU-1/Ribonuclease E/G" evidence="6">
    <location>
        <begin position="110"/>
        <end position="355"/>
    </location>
</feature>
<keyword evidence="8" id="KW-1185">Reference proteome</keyword>
<dbReference type="GO" id="GO:0004540">
    <property type="term" value="F:RNA nuclease activity"/>
    <property type="evidence" value="ECO:0007669"/>
    <property type="project" value="InterPro"/>
</dbReference>
<dbReference type="GO" id="GO:0046872">
    <property type="term" value="F:metal ion binding"/>
    <property type="evidence" value="ECO:0007669"/>
    <property type="project" value="UniProtKB-KW"/>
</dbReference>
<keyword evidence="4" id="KW-0460">Magnesium</keyword>
<dbReference type="GO" id="GO:0006364">
    <property type="term" value="P:rRNA processing"/>
    <property type="evidence" value="ECO:0007669"/>
    <property type="project" value="TreeGrafter"/>
</dbReference>
<evidence type="ECO:0000256" key="1">
    <source>
        <dbReference type="ARBA" id="ARBA00001946"/>
    </source>
</evidence>
<comment type="cofactor">
    <cofactor evidence="1">
        <name>Mg(2+)</name>
        <dbReference type="ChEBI" id="CHEBI:18420"/>
    </cofactor>
</comment>
<dbReference type="PANTHER" id="PTHR30001">
    <property type="entry name" value="RIBONUCLEASE"/>
    <property type="match status" value="1"/>
</dbReference>
<evidence type="ECO:0000256" key="5">
    <source>
        <dbReference type="ARBA" id="ARBA00022884"/>
    </source>
</evidence>
<name>A0A2N3Q0Z6_9PROT</name>
<proteinExistence type="predicted"/>
<dbReference type="SUPFAM" id="SSF50249">
    <property type="entry name" value="Nucleic acid-binding proteins"/>
    <property type="match status" value="1"/>
</dbReference>
<dbReference type="InterPro" id="IPR012340">
    <property type="entry name" value="NA-bd_OB-fold"/>
</dbReference>
<accession>A0A2N3Q0Z6</accession>
<organism evidence="7 8">
    <name type="scientific">Telmatospirillum siberiense</name>
    <dbReference type="NCBI Taxonomy" id="382514"/>
    <lineage>
        <taxon>Bacteria</taxon>
        <taxon>Pseudomonadati</taxon>
        <taxon>Pseudomonadota</taxon>
        <taxon>Alphaproteobacteria</taxon>
        <taxon>Rhodospirillales</taxon>
        <taxon>Rhodospirillaceae</taxon>
        <taxon>Telmatospirillum</taxon>
    </lineage>
</organism>
<evidence type="ECO:0000259" key="6">
    <source>
        <dbReference type="Pfam" id="PF10150"/>
    </source>
</evidence>
<dbReference type="AlphaFoldDB" id="A0A2N3Q0Z6"/>
<dbReference type="GO" id="GO:0003723">
    <property type="term" value="F:RNA binding"/>
    <property type="evidence" value="ECO:0007669"/>
    <property type="project" value="UniProtKB-KW"/>
</dbReference>
<gene>
    <name evidence="7" type="ORF">CWS72_00340</name>
</gene>
<protein>
    <submittedName>
        <fullName evidence="7">Ribonuclease E/G</fullName>
    </submittedName>
</protein>
<dbReference type="PANTHER" id="PTHR30001:SF0">
    <property type="entry name" value="RIBONUCLEASE G"/>
    <property type="match status" value="1"/>
</dbReference>
<keyword evidence="3" id="KW-0378">Hydrolase</keyword>
<dbReference type="InterPro" id="IPR004659">
    <property type="entry name" value="RNase_E/G"/>
</dbReference>
<dbReference type="EMBL" id="PIUM01000001">
    <property type="protein sequence ID" value="PKU26338.1"/>
    <property type="molecule type" value="Genomic_DNA"/>
</dbReference>
<dbReference type="GO" id="GO:0005737">
    <property type="term" value="C:cytoplasm"/>
    <property type="evidence" value="ECO:0007669"/>
    <property type="project" value="TreeGrafter"/>
</dbReference>
<dbReference type="Pfam" id="PF10150">
    <property type="entry name" value="RNase_E_G"/>
    <property type="match status" value="1"/>
</dbReference>
<reference evidence="8" key="1">
    <citation type="submission" date="2017-12" db="EMBL/GenBank/DDBJ databases">
        <title>Draft genome sequence of Telmatospirillum siberiense 26-4b1T, an acidotolerant peatland alphaproteobacterium potentially involved in sulfur cycling.</title>
        <authorList>
            <person name="Hausmann B."/>
            <person name="Pjevac P."/>
            <person name="Schreck K."/>
            <person name="Herbold C.W."/>
            <person name="Daims H."/>
            <person name="Wagner M."/>
            <person name="Pester M."/>
            <person name="Loy A."/>
        </authorList>
    </citation>
    <scope>NUCLEOTIDE SEQUENCE [LARGE SCALE GENOMIC DNA]</scope>
    <source>
        <strain evidence="8">26-4b1</strain>
    </source>
</reference>
<evidence type="ECO:0000313" key="8">
    <source>
        <dbReference type="Proteomes" id="UP000233293"/>
    </source>
</evidence>
<evidence type="ECO:0000256" key="2">
    <source>
        <dbReference type="ARBA" id="ARBA00022723"/>
    </source>
</evidence>